<feature type="compositionally biased region" description="Pro residues" evidence="1">
    <location>
        <begin position="23"/>
        <end position="33"/>
    </location>
</feature>
<accession>A0A1F5KJ27</accession>
<evidence type="ECO:0000313" key="3">
    <source>
        <dbReference type="Proteomes" id="UP000177328"/>
    </source>
</evidence>
<feature type="region of interest" description="Disordered" evidence="1">
    <location>
        <begin position="1"/>
        <end position="46"/>
    </location>
</feature>
<reference evidence="2 3" key="1">
    <citation type="journal article" date="2016" name="Nat. Commun.">
        <title>Thousands of microbial genomes shed light on interconnected biogeochemical processes in an aquifer system.</title>
        <authorList>
            <person name="Anantharaman K."/>
            <person name="Brown C.T."/>
            <person name="Hug L.A."/>
            <person name="Sharon I."/>
            <person name="Castelle C.J."/>
            <person name="Probst A.J."/>
            <person name="Thomas B.C."/>
            <person name="Singh A."/>
            <person name="Wilkins M.J."/>
            <person name="Karaoz U."/>
            <person name="Brodie E.L."/>
            <person name="Williams K.H."/>
            <person name="Hubbard S.S."/>
            <person name="Banfield J.F."/>
        </authorList>
    </citation>
    <scope>NUCLEOTIDE SEQUENCE [LARGE SCALE GENOMIC DNA]</scope>
</reference>
<proteinExistence type="predicted"/>
<evidence type="ECO:0000313" key="2">
    <source>
        <dbReference type="EMBL" id="OGE40601.1"/>
    </source>
</evidence>
<feature type="compositionally biased region" description="Pro residues" evidence="1">
    <location>
        <begin position="1"/>
        <end position="13"/>
    </location>
</feature>
<protein>
    <submittedName>
        <fullName evidence="2">Uncharacterized protein</fullName>
    </submittedName>
</protein>
<dbReference type="AlphaFoldDB" id="A0A1F5KJ27"/>
<dbReference type="Proteomes" id="UP000177328">
    <property type="component" value="Unassembled WGS sequence"/>
</dbReference>
<comment type="caution">
    <text evidence="2">The sequence shown here is derived from an EMBL/GenBank/DDBJ whole genome shotgun (WGS) entry which is preliminary data.</text>
</comment>
<organism evidence="2 3">
    <name type="scientific">Candidatus Daviesbacteria bacterium RIFCSPHIGHO2_02_FULL_43_12</name>
    <dbReference type="NCBI Taxonomy" id="1797776"/>
    <lineage>
        <taxon>Bacteria</taxon>
        <taxon>Candidatus Daviesiibacteriota</taxon>
    </lineage>
</organism>
<dbReference type="EMBL" id="MFDD01000008">
    <property type="protein sequence ID" value="OGE40601.1"/>
    <property type="molecule type" value="Genomic_DNA"/>
</dbReference>
<evidence type="ECO:0000256" key="1">
    <source>
        <dbReference type="SAM" id="MobiDB-lite"/>
    </source>
</evidence>
<gene>
    <name evidence="2" type="ORF">A3D25_00600</name>
</gene>
<name>A0A1F5KJ27_9BACT</name>
<sequence length="127" mass="13863">MPEDPNQPPPQPAPIAQVVHPAPSAPTPQPVPEIPITTPEKQHAAMLQGVQDQIRASTGETHEVAPITPDSSEEINVIEEHAGDSINQFYERAVLGKPGFEPSKSFLKKVIERIKKKNPNAQVDLKK</sequence>